<name>A0A0F9MCA7_9ZZZZ</name>
<comment type="caution">
    <text evidence="1">The sequence shown here is derived from an EMBL/GenBank/DDBJ whole genome shotgun (WGS) entry which is preliminary data.</text>
</comment>
<dbReference type="AlphaFoldDB" id="A0A0F9MCA7"/>
<evidence type="ECO:0000313" key="1">
    <source>
        <dbReference type="EMBL" id="KKN03404.1"/>
    </source>
</evidence>
<proteinExistence type="predicted"/>
<accession>A0A0F9MCA7</accession>
<organism evidence="1">
    <name type="scientific">marine sediment metagenome</name>
    <dbReference type="NCBI Taxonomy" id="412755"/>
    <lineage>
        <taxon>unclassified sequences</taxon>
        <taxon>metagenomes</taxon>
        <taxon>ecological metagenomes</taxon>
    </lineage>
</organism>
<dbReference type="EMBL" id="LAZR01005037">
    <property type="protein sequence ID" value="KKN03404.1"/>
    <property type="molecule type" value="Genomic_DNA"/>
</dbReference>
<protein>
    <recommendedName>
        <fullName evidence="2">SprT-like domain-containing protein</fullName>
    </recommendedName>
</protein>
<gene>
    <name evidence="1" type="ORF">LCGC14_1108110</name>
</gene>
<evidence type="ECO:0008006" key="2">
    <source>
        <dbReference type="Google" id="ProtNLM"/>
    </source>
</evidence>
<reference evidence="1" key="1">
    <citation type="journal article" date="2015" name="Nature">
        <title>Complex archaea that bridge the gap between prokaryotes and eukaryotes.</title>
        <authorList>
            <person name="Spang A."/>
            <person name="Saw J.H."/>
            <person name="Jorgensen S.L."/>
            <person name="Zaremba-Niedzwiedzka K."/>
            <person name="Martijn J."/>
            <person name="Lind A.E."/>
            <person name="van Eijk R."/>
            <person name="Schleper C."/>
            <person name="Guy L."/>
            <person name="Ettema T.J."/>
        </authorList>
    </citation>
    <scope>NUCLEOTIDE SEQUENCE</scope>
</reference>
<sequence>MAKSLTLLNRFDRLNRKHFRGRLKRPSMVRFSKKLDTSDPLLLGHTEMKGDGRVYIVIHEALKPFPALSEFILVHEMVHQWNDQRGIKSVDDNCRKRDGKHHKKMLSILKREPWLC</sequence>